<evidence type="ECO:0000256" key="6">
    <source>
        <dbReference type="ARBA" id="ARBA00022840"/>
    </source>
</evidence>
<sequence>MLGKKLIEMKKVSFSYNEEGLTLSDINIEIFKGDKIAVLGANGSGKSTFFMNLAGVLFPHTGEIMLNGDKITKKTISKLREKIGIVFQEPDYQIIASTVWSEVSFGPMNLNLSKDEVSSRVCEALEYMNLTQYAQRPPHYLSGGEKKRVTIADIIAMKSEIIIFDEPTSSLDPVNSQMLENTLSSLHDEGKTLIISTHDVDFAFRWADRIVVFDNGQIISDDIPENTFENDEVLNRSNLRKPIIMDMIDILIEKNILIKPEKYPKTITEFSSLL</sequence>
<dbReference type="PROSITE" id="PS50893">
    <property type="entry name" value="ABC_TRANSPORTER_2"/>
    <property type="match status" value="1"/>
</dbReference>
<comment type="similarity">
    <text evidence="2 10">Belongs to the ABC transporter superfamily.</text>
</comment>
<evidence type="ECO:0000256" key="7">
    <source>
        <dbReference type="ARBA" id="ARBA00022967"/>
    </source>
</evidence>
<comment type="subcellular location">
    <subcellularLocation>
        <location evidence="1 10">Cell membrane</location>
        <topology evidence="1 10">Peripheral membrane protein</topology>
    </subcellularLocation>
</comment>
<keyword evidence="6 10" id="KW-0067">ATP-binding</keyword>
<dbReference type="FunFam" id="3.40.50.300:FF:000224">
    <property type="entry name" value="Energy-coupling factor transporter ATP-binding protein EcfA"/>
    <property type="match status" value="1"/>
</dbReference>
<dbReference type="EMBL" id="VUNE01000001">
    <property type="protein sequence ID" value="MST61486.1"/>
    <property type="molecule type" value="Genomic_DNA"/>
</dbReference>
<dbReference type="Proteomes" id="UP000440713">
    <property type="component" value="Unassembled WGS sequence"/>
</dbReference>
<dbReference type="InterPro" id="IPR050095">
    <property type="entry name" value="ECF_ABC_transporter_ATP-bd"/>
</dbReference>
<keyword evidence="4 10" id="KW-1003">Cell membrane</keyword>
<dbReference type="InterPro" id="IPR017871">
    <property type="entry name" value="ABC_transporter-like_CS"/>
</dbReference>
<evidence type="ECO:0000256" key="9">
    <source>
        <dbReference type="ARBA" id="ARBA00025157"/>
    </source>
</evidence>
<dbReference type="GO" id="GO:0006824">
    <property type="term" value="P:cobalt ion transport"/>
    <property type="evidence" value="ECO:0007669"/>
    <property type="project" value="InterPro"/>
</dbReference>
<dbReference type="Gene3D" id="3.40.50.300">
    <property type="entry name" value="P-loop containing nucleotide triphosphate hydrolases"/>
    <property type="match status" value="1"/>
</dbReference>
<comment type="function">
    <text evidence="9">Probably part of an ABC transporter complex. Responsible for energy coupling to the transport system.</text>
</comment>
<dbReference type="CDD" id="cd03225">
    <property type="entry name" value="ABC_cobalt_CbiO_domain1"/>
    <property type="match status" value="1"/>
</dbReference>
<keyword evidence="5 10" id="KW-0547">Nucleotide-binding</keyword>
<gene>
    <name evidence="12" type="ORF">FYJ71_00620</name>
</gene>
<dbReference type="AlphaFoldDB" id="A0A6N7XA04"/>
<comment type="function">
    <text evidence="10">Part of an ABC transporter complex. Responsible for energy coupling to the transport system.</text>
</comment>
<dbReference type="Pfam" id="PF00005">
    <property type="entry name" value="ABC_tran"/>
    <property type="match status" value="1"/>
</dbReference>
<evidence type="ECO:0000256" key="8">
    <source>
        <dbReference type="ARBA" id="ARBA00023136"/>
    </source>
</evidence>
<protein>
    <recommendedName>
        <fullName evidence="10">ABC transporter ATP-binding protein</fullName>
    </recommendedName>
</protein>
<evidence type="ECO:0000256" key="4">
    <source>
        <dbReference type="ARBA" id="ARBA00022475"/>
    </source>
</evidence>
<dbReference type="RefSeq" id="WP_154536921.1">
    <property type="nucleotide sequence ID" value="NZ_VUNE01000001.1"/>
</dbReference>
<keyword evidence="8 10" id="KW-0472">Membrane</keyword>
<dbReference type="InterPro" id="IPR003439">
    <property type="entry name" value="ABC_transporter-like_ATP-bd"/>
</dbReference>
<dbReference type="GO" id="GO:0016887">
    <property type="term" value="F:ATP hydrolysis activity"/>
    <property type="evidence" value="ECO:0007669"/>
    <property type="project" value="InterPro"/>
</dbReference>
<dbReference type="GO" id="GO:0042626">
    <property type="term" value="F:ATPase-coupled transmembrane transporter activity"/>
    <property type="evidence" value="ECO:0007669"/>
    <property type="project" value="TreeGrafter"/>
</dbReference>
<comment type="caution">
    <text evidence="12">The sequence shown here is derived from an EMBL/GenBank/DDBJ whole genome shotgun (WGS) entry which is preliminary data.</text>
</comment>
<reference evidence="12 13" key="1">
    <citation type="submission" date="2019-08" db="EMBL/GenBank/DDBJ databases">
        <title>In-depth cultivation of the pig gut microbiome towards novel bacterial diversity and tailored functional studies.</title>
        <authorList>
            <person name="Wylensek D."/>
            <person name="Hitch T.C.A."/>
            <person name="Clavel T."/>
        </authorList>
    </citation>
    <scope>NUCLEOTIDE SEQUENCE [LARGE SCALE GENOMIC DNA]</scope>
    <source>
        <strain evidence="12 13">WCA-SAB-591-4A-A</strain>
    </source>
</reference>
<dbReference type="SMART" id="SM00382">
    <property type="entry name" value="AAA"/>
    <property type="match status" value="1"/>
</dbReference>
<evidence type="ECO:0000313" key="13">
    <source>
        <dbReference type="Proteomes" id="UP000440713"/>
    </source>
</evidence>
<keyword evidence="7" id="KW-1278">Translocase</keyword>
<dbReference type="SUPFAM" id="SSF52540">
    <property type="entry name" value="P-loop containing nucleoside triphosphate hydrolases"/>
    <property type="match status" value="1"/>
</dbReference>
<dbReference type="InterPro" id="IPR005876">
    <property type="entry name" value="Co_trans_ATP-bd"/>
</dbReference>
<evidence type="ECO:0000259" key="11">
    <source>
        <dbReference type="PROSITE" id="PS50893"/>
    </source>
</evidence>
<evidence type="ECO:0000256" key="3">
    <source>
        <dbReference type="ARBA" id="ARBA00022448"/>
    </source>
</evidence>
<dbReference type="PANTHER" id="PTHR43553">
    <property type="entry name" value="HEAVY METAL TRANSPORTER"/>
    <property type="match status" value="1"/>
</dbReference>
<evidence type="ECO:0000256" key="10">
    <source>
        <dbReference type="RuleBase" id="RU364103"/>
    </source>
</evidence>
<dbReference type="InterPro" id="IPR003593">
    <property type="entry name" value="AAA+_ATPase"/>
</dbReference>
<dbReference type="GO" id="GO:0005524">
    <property type="term" value="F:ATP binding"/>
    <property type="evidence" value="ECO:0007669"/>
    <property type="project" value="UniProtKB-UniRule"/>
</dbReference>
<evidence type="ECO:0000256" key="2">
    <source>
        <dbReference type="ARBA" id="ARBA00005417"/>
    </source>
</evidence>
<organism evidence="12 13">
    <name type="scientific">Peptostreptococcus porci</name>
    <dbReference type="NCBI Taxonomy" id="2652282"/>
    <lineage>
        <taxon>Bacteria</taxon>
        <taxon>Bacillati</taxon>
        <taxon>Bacillota</taxon>
        <taxon>Clostridia</taxon>
        <taxon>Peptostreptococcales</taxon>
        <taxon>Peptostreptococcaceae</taxon>
        <taxon>Peptostreptococcus</taxon>
    </lineage>
</organism>
<accession>A0A6N7XA04</accession>
<keyword evidence="3 10" id="KW-0813">Transport</keyword>
<dbReference type="PANTHER" id="PTHR43553:SF24">
    <property type="entry name" value="ENERGY-COUPLING FACTOR TRANSPORTER ATP-BINDING PROTEIN ECFA1"/>
    <property type="match status" value="1"/>
</dbReference>
<dbReference type="PROSITE" id="PS00211">
    <property type="entry name" value="ABC_TRANSPORTER_1"/>
    <property type="match status" value="1"/>
</dbReference>
<name>A0A6N7XA04_9FIRM</name>
<dbReference type="InterPro" id="IPR027417">
    <property type="entry name" value="P-loop_NTPase"/>
</dbReference>
<feature type="domain" description="ABC transporter" evidence="11">
    <location>
        <begin position="7"/>
        <end position="240"/>
    </location>
</feature>
<keyword evidence="13" id="KW-1185">Reference proteome</keyword>
<evidence type="ECO:0000313" key="12">
    <source>
        <dbReference type="EMBL" id="MST61486.1"/>
    </source>
</evidence>
<dbReference type="NCBIfam" id="TIGR01166">
    <property type="entry name" value="cbiO"/>
    <property type="match status" value="1"/>
</dbReference>
<dbReference type="GO" id="GO:0043190">
    <property type="term" value="C:ATP-binding cassette (ABC) transporter complex"/>
    <property type="evidence" value="ECO:0007669"/>
    <property type="project" value="TreeGrafter"/>
</dbReference>
<dbReference type="InterPro" id="IPR015856">
    <property type="entry name" value="ABC_transpr_CbiO/EcfA_su"/>
</dbReference>
<proteinExistence type="inferred from homology"/>
<evidence type="ECO:0000256" key="1">
    <source>
        <dbReference type="ARBA" id="ARBA00004202"/>
    </source>
</evidence>
<evidence type="ECO:0000256" key="5">
    <source>
        <dbReference type="ARBA" id="ARBA00022741"/>
    </source>
</evidence>